<dbReference type="STRING" id="765952.PUV_24640"/>
<evidence type="ECO:0000313" key="1">
    <source>
        <dbReference type="EMBL" id="CCB87414.1"/>
    </source>
</evidence>
<protein>
    <submittedName>
        <fullName evidence="1">Uncharacterized protein</fullName>
    </submittedName>
</protein>
<reference evidence="1 2" key="2">
    <citation type="journal article" date="2011" name="Mol. Biol. Evol.">
        <title>Unity in variety--the pan-genome of the Chlamydiae.</title>
        <authorList>
            <person name="Collingro A."/>
            <person name="Tischler P."/>
            <person name="Weinmaier T."/>
            <person name="Penz T."/>
            <person name="Heinz E."/>
            <person name="Brunham R.C."/>
            <person name="Read T.D."/>
            <person name="Bavoil P.M."/>
            <person name="Sachse K."/>
            <person name="Kahane S."/>
            <person name="Friedman M.G."/>
            <person name="Rattei T."/>
            <person name="Myers G.S."/>
            <person name="Horn M."/>
        </authorList>
    </citation>
    <scope>NUCLEOTIDE SEQUENCE [LARGE SCALE GENOMIC DNA]</scope>
    <source>
        <strain evidence="2">UV7</strain>
    </source>
</reference>
<dbReference type="HOGENOM" id="CLU_1255545_0_0_0"/>
<gene>
    <name evidence="1" type="ordered locus">PUV_24640</name>
</gene>
<keyword evidence="2" id="KW-1185">Reference proteome</keyword>
<dbReference type="Proteomes" id="UP000000495">
    <property type="component" value="Chromosome"/>
</dbReference>
<reference key="1">
    <citation type="journal article" date="2011" name="Mol. Biol. Evol.">
        <title>Unity in variety -- the pan-genome of the Chlamydiae.</title>
        <authorList>
            <person name="Collingro A."/>
            <person name="Tischler P."/>
            <person name="Weinmaier T."/>
            <person name="Penz T."/>
            <person name="Heinz E."/>
            <person name="Brunham R.C."/>
            <person name="Read T.D."/>
            <person name="Bavoil P.M."/>
            <person name="Sachse K."/>
            <person name="Kahane S."/>
            <person name="Friedman M.G."/>
            <person name="Rattei T."/>
            <person name="Myers G.S.A."/>
            <person name="Horn M."/>
        </authorList>
    </citation>
    <scope>NUCLEOTIDE SEQUENCE</scope>
    <source>
        <strain>UV7</strain>
    </source>
</reference>
<dbReference type="eggNOG" id="ENOG5031VCJ">
    <property type="taxonomic scope" value="Bacteria"/>
</dbReference>
<evidence type="ECO:0000313" key="2">
    <source>
        <dbReference type="Proteomes" id="UP000000495"/>
    </source>
</evidence>
<dbReference type="AlphaFoldDB" id="F8L279"/>
<sequence>MKSPLRVVKLEDAIPLQASKWLNLQLLISSEQMESLFEELGLFYIYSIGRVVECGAGEILRDDFLKAYKDYIQTLLAGKLPDYQITSTSFSSIFTSDLDALYCIQTGENQQLVRIGKPVIQVQAHTLDYSPLDGKFRSMIFGQDHIPWGIQFSYPQIHQDGKDVVQTLHRKDLNTELFRRLQTWVRLNTIPTAFSVDEKKINVPVRIGKDCFSWINQHCQLVKKNLRVIV</sequence>
<dbReference type="KEGG" id="puv:PUV_24640"/>
<proteinExistence type="predicted"/>
<organism evidence="1 2">
    <name type="scientific">Parachlamydia acanthamoebae (strain UV7)</name>
    <dbReference type="NCBI Taxonomy" id="765952"/>
    <lineage>
        <taxon>Bacteria</taxon>
        <taxon>Pseudomonadati</taxon>
        <taxon>Chlamydiota</taxon>
        <taxon>Chlamydiia</taxon>
        <taxon>Parachlamydiales</taxon>
        <taxon>Parachlamydiaceae</taxon>
        <taxon>Parachlamydia</taxon>
    </lineage>
</organism>
<dbReference type="EMBL" id="FR872580">
    <property type="protein sequence ID" value="CCB87414.1"/>
    <property type="molecule type" value="Genomic_DNA"/>
</dbReference>
<name>F8L279_PARAV</name>
<accession>F8L279</accession>